<gene>
    <name evidence="3" type="ORF">RSSM_05743</name>
</gene>
<proteinExistence type="predicted"/>
<dbReference type="EMBL" id="ANOH01000403">
    <property type="protein sequence ID" value="EMI52831.1"/>
    <property type="molecule type" value="Genomic_DNA"/>
</dbReference>
<keyword evidence="4" id="KW-1185">Reference proteome</keyword>
<feature type="transmembrane region" description="Helical" evidence="1">
    <location>
        <begin position="137"/>
        <end position="157"/>
    </location>
</feature>
<reference evidence="3 4" key="1">
    <citation type="journal article" date="2013" name="Mar. Genomics">
        <title>Expression of sulfatases in Rhodopirellula baltica and the diversity of sulfatases in the genus Rhodopirellula.</title>
        <authorList>
            <person name="Wegner C.E."/>
            <person name="Richter-Heitmann T."/>
            <person name="Klindworth A."/>
            <person name="Klockow C."/>
            <person name="Richter M."/>
            <person name="Achstetter T."/>
            <person name="Glockner F.O."/>
            <person name="Harder J."/>
        </authorList>
    </citation>
    <scope>NUCLEOTIDE SEQUENCE [LARGE SCALE GENOMIC DNA]</scope>
    <source>
        <strain evidence="3 4">SM41</strain>
    </source>
</reference>
<dbReference type="PROSITE" id="PS50206">
    <property type="entry name" value="RHODANESE_3"/>
    <property type="match status" value="1"/>
</dbReference>
<dbReference type="InterPro" id="IPR052367">
    <property type="entry name" value="Thiosulfate_ST/Rhodanese-like"/>
</dbReference>
<evidence type="ECO:0000313" key="3">
    <source>
        <dbReference type="EMBL" id="EMI52831.1"/>
    </source>
</evidence>
<dbReference type="InterPro" id="IPR001763">
    <property type="entry name" value="Rhodanese-like_dom"/>
</dbReference>
<feature type="transmembrane region" description="Helical" evidence="1">
    <location>
        <begin position="163"/>
        <end position="184"/>
    </location>
</feature>
<evidence type="ECO:0000259" key="2">
    <source>
        <dbReference type="PROSITE" id="PS50206"/>
    </source>
</evidence>
<dbReference type="Gene3D" id="3.40.250.10">
    <property type="entry name" value="Rhodanese-like domain"/>
    <property type="match status" value="1"/>
</dbReference>
<dbReference type="AlphaFoldDB" id="M5U4P7"/>
<dbReference type="InterPro" id="IPR021309">
    <property type="entry name" value="YgaP-like_TM"/>
</dbReference>
<feature type="domain" description="Rhodanese" evidence="2">
    <location>
        <begin position="32"/>
        <end position="124"/>
    </location>
</feature>
<dbReference type="SMART" id="SM00450">
    <property type="entry name" value="RHOD"/>
    <property type="match status" value="1"/>
</dbReference>
<sequence>MSRHDGVLGLLIHNEERDMQTIDVKRLNDQHPNGRIDLIDVRMPTEFRAVHAKSARSVPLEALEPREVMAGRNGSSNDPLYVICRSGNRSAQACEKFISAGYENVINVEGGTTAWEQAGLPVVRGKKAMPLMQQVQISAGFLVLLGVVLGYFVHPYFVGLSGFVGAGLMFAGFSGLCPMASLIAKMPWNQCGSVKSCSV</sequence>
<keyword evidence="1" id="KW-0472">Membrane</keyword>
<dbReference type="CDD" id="cd00158">
    <property type="entry name" value="RHOD"/>
    <property type="match status" value="1"/>
</dbReference>
<protein>
    <submittedName>
        <fullName evidence="3">Rhodanese-like protein</fullName>
    </submittedName>
</protein>
<dbReference type="PANTHER" id="PTHR45431">
    <property type="entry name" value="RHODANESE-LIKE DOMAIN-CONTAINING PROTEIN 15, CHLOROPLASTIC"/>
    <property type="match status" value="1"/>
</dbReference>
<dbReference type="PANTHER" id="PTHR45431:SF3">
    <property type="entry name" value="RHODANESE-LIKE DOMAIN-CONTAINING PROTEIN 15, CHLOROPLASTIC"/>
    <property type="match status" value="1"/>
</dbReference>
<dbReference type="PATRIC" id="fig|1263870.3.peg.6086"/>
<dbReference type="Pfam" id="PF11127">
    <property type="entry name" value="YgaP-like_TM"/>
    <property type="match status" value="1"/>
</dbReference>
<dbReference type="SUPFAM" id="SSF52821">
    <property type="entry name" value="Rhodanese/Cell cycle control phosphatase"/>
    <property type="match status" value="1"/>
</dbReference>
<keyword evidence="1" id="KW-1133">Transmembrane helix</keyword>
<name>M5U4P7_9BACT</name>
<comment type="caution">
    <text evidence="3">The sequence shown here is derived from an EMBL/GenBank/DDBJ whole genome shotgun (WGS) entry which is preliminary data.</text>
</comment>
<dbReference type="Proteomes" id="UP000011885">
    <property type="component" value="Unassembled WGS sequence"/>
</dbReference>
<evidence type="ECO:0000313" key="4">
    <source>
        <dbReference type="Proteomes" id="UP000011885"/>
    </source>
</evidence>
<evidence type="ECO:0000256" key="1">
    <source>
        <dbReference type="SAM" id="Phobius"/>
    </source>
</evidence>
<dbReference type="InterPro" id="IPR036873">
    <property type="entry name" value="Rhodanese-like_dom_sf"/>
</dbReference>
<organism evidence="3 4">
    <name type="scientific">Rhodopirellula sallentina SM41</name>
    <dbReference type="NCBI Taxonomy" id="1263870"/>
    <lineage>
        <taxon>Bacteria</taxon>
        <taxon>Pseudomonadati</taxon>
        <taxon>Planctomycetota</taxon>
        <taxon>Planctomycetia</taxon>
        <taxon>Pirellulales</taxon>
        <taxon>Pirellulaceae</taxon>
        <taxon>Rhodopirellula</taxon>
    </lineage>
</organism>
<accession>M5U4P7</accession>
<dbReference type="Pfam" id="PF00581">
    <property type="entry name" value="Rhodanese"/>
    <property type="match status" value="1"/>
</dbReference>
<keyword evidence="1" id="KW-0812">Transmembrane</keyword>
<dbReference type="Gene3D" id="6.10.140.1340">
    <property type="match status" value="1"/>
</dbReference>